<dbReference type="Pfam" id="PF02450">
    <property type="entry name" value="LCAT"/>
    <property type="match status" value="1"/>
</dbReference>
<dbReference type="InterPro" id="IPR003386">
    <property type="entry name" value="LACT/PDAT_acylTrfase"/>
</dbReference>
<evidence type="ECO:0000313" key="2">
    <source>
        <dbReference type="EMBL" id="OGY16156.1"/>
    </source>
</evidence>
<gene>
    <name evidence="2" type="ORF">A2785_01035</name>
</gene>
<dbReference type="InterPro" id="IPR029058">
    <property type="entry name" value="AB_hydrolase_fold"/>
</dbReference>
<reference evidence="2 3" key="1">
    <citation type="journal article" date="2016" name="Nat. Commun.">
        <title>Thousands of microbial genomes shed light on interconnected biogeochemical processes in an aquifer system.</title>
        <authorList>
            <person name="Anantharaman K."/>
            <person name="Brown C.T."/>
            <person name="Hug L.A."/>
            <person name="Sharon I."/>
            <person name="Castelle C.J."/>
            <person name="Probst A.J."/>
            <person name="Thomas B.C."/>
            <person name="Singh A."/>
            <person name="Wilkins M.J."/>
            <person name="Karaoz U."/>
            <person name="Brodie E.L."/>
            <person name="Williams K.H."/>
            <person name="Hubbard S.S."/>
            <person name="Banfield J.F."/>
        </authorList>
    </citation>
    <scope>NUCLEOTIDE SEQUENCE [LARGE SCALE GENOMIC DNA]</scope>
</reference>
<evidence type="ECO:0000256" key="1">
    <source>
        <dbReference type="SAM" id="SignalP"/>
    </source>
</evidence>
<comment type="caution">
    <text evidence="2">The sequence shown here is derived from an EMBL/GenBank/DDBJ whole genome shotgun (WGS) entry which is preliminary data.</text>
</comment>
<dbReference type="Gene3D" id="3.40.50.1820">
    <property type="entry name" value="alpha/beta hydrolase"/>
    <property type="match status" value="1"/>
</dbReference>
<feature type="chain" id="PRO_5009581023" description="PGAP1 family protein" evidence="1">
    <location>
        <begin position="30"/>
        <end position="1253"/>
    </location>
</feature>
<evidence type="ECO:0008006" key="4">
    <source>
        <dbReference type="Google" id="ProtNLM"/>
    </source>
</evidence>
<proteinExistence type="predicted"/>
<dbReference type="EMBL" id="MHCI01000019">
    <property type="protein sequence ID" value="OGY16156.1"/>
    <property type="molecule type" value="Genomic_DNA"/>
</dbReference>
<dbReference type="GO" id="GO:0008374">
    <property type="term" value="F:O-acyltransferase activity"/>
    <property type="evidence" value="ECO:0007669"/>
    <property type="project" value="InterPro"/>
</dbReference>
<protein>
    <recommendedName>
        <fullName evidence="4">PGAP1 family protein</fullName>
    </recommendedName>
</protein>
<evidence type="ECO:0000313" key="3">
    <source>
        <dbReference type="Proteomes" id="UP000179069"/>
    </source>
</evidence>
<feature type="signal peptide" evidence="1">
    <location>
        <begin position="1"/>
        <end position="29"/>
    </location>
</feature>
<dbReference type="GO" id="GO:0006629">
    <property type="term" value="P:lipid metabolic process"/>
    <property type="evidence" value="ECO:0007669"/>
    <property type="project" value="InterPro"/>
</dbReference>
<organism evidence="2 3">
    <name type="scientific">Candidatus Chisholmbacteria bacterium RIFCSPHIGHO2_01_FULL_49_18</name>
    <dbReference type="NCBI Taxonomy" id="1797590"/>
    <lineage>
        <taxon>Bacteria</taxon>
        <taxon>Candidatus Chisholmiibacteriota</taxon>
    </lineage>
</organism>
<keyword evidence="1" id="KW-0732">Signal</keyword>
<accession>A0A1G1VL84</accession>
<dbReference type="Proteomes" id="UP000179069">
    <property type="component" value="Unassembled WGS sequence"/>
</dbReference>
<sequence length="1253" mass="137403">MRIFFRILLRFFLATAVFCVLASLSPIQAQDELNWQPNVPVNNDTGGSNQWYPSIAASKGPNGGSYAAWTVGNSIYVDYRPKGGAWGNEVVVNDESLGGYKPGIAVDGAGNAYVIWAGVGGIYSTVLPPGGGWDPETIVRTKINDEDSDALPYADIAVDSAGNVHAVWYDRRLGSSNLYSDFRTASSGWGTDTPVNNIWGSVASAGSQRPSMTADSSGNVYAAWVDGRNGSPEIFLAIRNQGNPWSASEKVEGPSGGDPDIAVDGNGNVYAIWSASAAGGDIYFNYRPTGESFAIETVEQINDDTNLALQGAPAIGVDSEGNAYAVWSDRRNGFSDIFDDIYSAYRPAGGSWGSNILVNDDGGGYPTQTYPNLAVDSDGYAYAVWMDKRNNNWDIYFSTNEPLESEPIAIQINLPQALTKNEETGWYIENPIDFKVKVTNNTINSFSGMFEVVISDSSRLVFVDPDVSGEPLNSLQDLVFDFGTLNPGQVAEQTWSFWAQPMSEETIHFTAKVFDDADQLINQETASMFVPIAQIHPVVILPGWPGSFINFNGDWEIDPIKGTYDNLLEELQLAGYETDVSLFTFPYDWKRDANLNANELGQKIPEFLGKTTTSEKDYINPSQVDLVGHSGGGLVSRAYIQGNNYGFNVHRLITLGTPHRGTPKAYLNAEGLEFDFLDSVDVIGPALSRWIILSLALEDLRYCPLGVVPRCIHRFIEYEVPSVRQAFPTDDYLKDDPGGYLIYTDEPPTIFPLLHQYNGFLSSLNENIGVLINRLETNNVISVVGDRKTNNGEPIQDTHAYYTVTDRDSNDVFSGLWRNGKVLEGEAFRHQGRGDRTVPLISADLKMVNPSVKLETKTEGDDGSVIEHGGLPTQLQQSIVEQLTDTRPLFNAGFVDPDINLLKGAIMIGNFSPVEIQVTDPNGRRAGLDFLTGNEFTEIPGAFFSRSSIPNEPDFILIPDALDGDYLINLLGIDEGDYRVVMQSLGEQNILTLAEFSGSTSPGQEHEHSALYDSGLVPATPLSLEWLPPLENPDEPYEVAQDSILPISFTINDALGEFLDDDSVSVLIEDPSDASSAVVSFTSDVINIDNQEEKYSVDLNLFDYSFSQDSTYIVHARLFGEELGSSTFTVTSKEVGIDIWPGLEHNFIYFSRRLNRPFGVVPIVILSNNDFDAPEVVDKSSLTFGKTGDEKSAYYCLYRDRDYNRDGLEDLLCFFAVGDTGFQPGDTAGILKGKTKSGISIEGRDSVHIVTIR</sequence>
<dbReference type="PANTHER" id="PTHR11440">
    <property type="entry name" value="LECITHIN-CHOLESTEROL ACYLTRANSFERASE-RELATED"/>
    <property type="match status" value="1"/>
</dbReference>
<name>A0A1G1VL84_9BACT</name>
<dbReference type="AlphaFoldDB" id="A0A1G1VL84"/>
<dbReference type="SUPFAM" id="SSF53474">
    <property type="entry name" value="alpha/beta-Hydrolases"/>
    <property type="match status" value="1"/>
</dbReference>